<gene>
    <name evidence="1" type="ORF">PDUR_02175</name>
</gene>
<dbReference type="Gene3D" id="2.60.40.1080">
    <property type="match status" value="1"/>
</dbReference>
<evidence type="ECO:0000313" key="2">
    <source>
        <dbReference type="Proteomes" id="UP000029409"/>
    </source>
</evidence>
<sequence length="257" mass="28912">MKRLGTCLILWIVIFGLMLPTNVFAADKSMLDVATFTFSSKKLGVGETATLKVNIVAELTTLTYGQLVPKSSDESVLTVESDGYFNYVITGVKEGTADIIFSAPGWAEERYSITVKNPSQEEKDYLTYKDQMSALFEYDSIVHEAYNKNRMDISAASRKERFIVFNNVIVPTYTKLVIGAKKIKAPNAELQAAHNIFLKSVKLQLEAFMLMKQHLSRGTLTDAGFKVANKKMSEGVKYDTQFGEMLDLYKKKYEIED</sequence>
<organism evidence="1 2">
    <name type="scientific">Paenibacillus durus</name>
    <name type="common">Paenibacillus azotofixans</name>
    <dbReference type="NCBI Taxonomy" id="44251"/>
    <lineage>
        <taxon>Bacteria</taxon>
        <taxon>Bacillati</taxon>
        <taxon>Bacillota</taxon>
        <taxon>Bacilli</taxon>
        <taxon>Bacillales</taxon>
        <taxon>Paenibacillaceae</taxon>
        <taxon>Paenibacillus</taxon>
    </lineage>
</organism>
<evidence type="ECO:0000313" key="1">
    <source>
        <dbReference type="EMBL" id="AIQ10948.1"/>
    </source>
</evidence>
<name>A0A089HKQ9_PAEDU</name>
<dbReference type="EMBL" id="CP009288">
    <property type="protein sequence ID" value="AIQ10948.1"/>
    <property type="molecule type" value="Genomic_DNA"/>
</dbReference>
<dbReference type="AlphaFoldDB" id="A0A089HKQ9"/>
<reference evidence="1 2" key="1">
    <citation type="submission" date="2014-08" db="EMBL/GenBank/DDBJ databases">
        <title>Comparative genomics of the Paenibacillus odorifer group.</title>
        <authorList>
            <person name="den Bakker H.C."/>
            <person name="Tsai Y.-C."/>
            <person name="Martin N."/>
            <person name="Korlach J."/>
            <person name="Wiedmann M."/>
        </authorList>
    </citation>
    <scope>NUCLEOTIDE SEQUENCE [LARGE SCALE GENOMIC DNA]</scope>
    <source>
        <strain evidence="1 2">DSM 1735</strain>
    </source>
</reference>
<proteinExistence type="predicted"/>
<protein>
    <submittedName>
        <fullName evidence="1">Uncharacterized protein</fullName>
    </submittedName>
</protein>
<keyword evidence="2" id="KW-1185">Reference proteome</keyword>
<dbReference type="KEGG" id="pdu:PDUR_02175"/>
<accession>A0A089HKQ9</accession>
<dbReference type="Proteomes" id="UP000029409">
    <property type="component" value="Chromosome"/>
</dbReference>